<dbReference type="EMBL" id="AWTC01000013">
    <property type="protein sequence ID" value="EST11187.1"/>
    <property type="molecule type" value="Genomic_DNA"/>
</dbReference>
<dbReference type="RefSeq" id="WP_023510892.1">
    <property type="nucleotide sequence ID" value="NZ_AWTC01000013.1"/>
</dbReference>
<dbReference type="AlphaFoldDB" id="V6IVK5"/>
<feature type="transmembrane region" description="Helical" evidence="14">
    <location>
        <begin position="257"/>
        <end position="278"/>
    </location>
</feature>
<dbReference type="NCBIfam" id="NF006921">
    <property type="entry name" value="PRK09410.1-3"/>
    <property type="match status" value="1"/>
</dbReference>
<proteinExistence type="inferred from homology"/>
<dbReference type="PANTHER" id="PTHR33843:SF4">
    <property type="entry name" value="ASCORBATE-SPECIFIC PTS SYSTEM EIIC COMPONENT"/>
    <property type="match status" value="1"/>
</dbReference>
<evidence type="ECO:0000256" key="11">
    <source>
        <dbReference type="ARBA" id="ARBA00038218"/>
    </source>
</evidence>
<dbReference type="NCBIfam" id="NF009553">
    <property type="entry name" value="PRK12997.1-5"/>
    <property type="match status" value="1"/>
</dbReference>
<evidence type="ECO:0000256" key="9">
    <source>
        <dbReference type="ARBA" id="ARBA00023136"/>
    </source>
</evidence>
<evidence type="ECO:0000256" key="4">
    <source>
        <dbReference type="ARBA" id="ARBA00022475"/>
    </source>
</evidence>
<comment type="caution">
    <text evidence="15">The sequence shown here is derived from an EMBL/GenBank/DDBJ whole genome shotgun (WGS) entry which is preliminary data.</text>
</comment>
<keyword evidence="8 14" id="KW-1133">Transmembrane helix</keyword>
<feature type="transmembrane region" description="Helical" evidence="14">
    <location>
        <begin position="316"/>
        <end position="336"/>
    </location>
</feature>
<evidence type="ECO:0000256" key="14">
    <source>
        <dbReference type="SAM" id="Phobius"/>
    </source>
</evidence>
<evidence type="ECO:0000256" key="3">
    <source>
        <dbReference type="ARBA" id="ARBA00022448"/>
    </source>
</evidence>
<dbReference type="Proteomes" id="UP000018296">
    <property type="component" value="Unassembled WGS sequence"/>
</dbReference>
<feature type="transmembrane region" description="Helical" evidence="14">
    <location>
        <begin position="93"/>
        <end position="113"/>
    </location>
</feature>
<dbReference type="InterPro" id="IPR004703">
    <property type="entry name" value="PTS_sugar-sp_permease"/>
</dbReference>
<evidence type="ECO:0000256" key="5">
    <source>
        <dbReference type="ARBA" id="ARBA00022597"/>
    </source>
</evidence>
<evidence type="ECO:0000256" key="12">
    <source>
        <dbReference type="ARBA" id="ARBA00039702"/>
    </source>
</evidence>
<feature type="transmembrane region" description="Helical" evidence="14">
    <location>
        <begin position="12"/>
        <end position="31"/>
    </location>
</feature>
<reference evidence="15 16" key="1">
    <citation type="journal article" date="2013" name="Genome Announc.">
        <title>Genome Sequence of Sporolactobacillus laevolacticus DSM442, an Efficient Polymer-Grade D-Lactate Producer from Agricultural Waste Cottonseed as a Nitrogen Source.</title>
        <authorList>
            <person name="Wang H."/>
            <person name="Wang L."/>
            <person name="Ju J."/>
            <person name="Yu B."/>
            <person name="Ma Y."/>
        </authorList>
    </citation>
    <scope>NUCLEOTIDE SEQUENCE [LARGE SCALE GENOMIC DNA]</scope>
    <source>
        <strain evidence="15 16">DSM 442</strain>
    </source>
</reference>
<evidence type="ECO:0000256" key="7">
    <source>
        <dbReference type="ARBA" id="ARBA00022692"/>
    </source>
</evidence>
<gene>
    <name evidence="15" type="ORF">P343_13275</name>
</gene>
<keyword evidence="3" id="KW-0813">Transport</keyword>
<keyword evidence="9 14" id="KW-0472">Membrane</keyword>
<dbReference type="GO" id="GO:0005886">
    <property type="term" value="C:plasma membrane"/>
    <property type="evidence" value="ECO:0007669"/>
    <property type="project" value="UniProtKB-SubCell"/>
</dbReference>
<dbReference type="Pfam" id="PF03611">
    <property type="entry name" value="EIIC-GAT"/>
    <property type="match status" value="1"/>
</dbReference>
<evidence type="ECO:0000256" key="10">
    <source>
        <dbReference type="ARBA" id="ARBA00037387"/>
    </source>
</evidence>
<feature type="transmembrane region" description="Helical" evidence="14">
    <location>
        <begin position="120"/>
        <end position="141"/>
    </location>
</feature>
<feature type="transmembrane region" description="Helical" evidence="14">
    <location>
        <begin position="418"/>
        <end position="439"/>
    </location>
</feature>
<keyword evidence="4" id="KW-1003">Cell membrane</keyword>
<feature type="transmembrane region" description="Helical" evidence="14">
    <location>
        <begin position="38"/>
        <end position="60"/>
    </location>
</feature>
<accession>V6IVK5</accession>
<protein>
    <recommendedName>
        <fullName evidence="12">Ascorbate-specific PTS system EIIC component</fullName>
    </recommendedName>
    <alternativeName>
        <fullName evidence="13">Ascorbate-specific permease IIC component UlaA</fullName>
    </alternativeName>
</protein>
<evidence type="ECO:0000313" key="15">
    <source>
        <dbReference type="EMBL" id="EST11187.1"/>
    </source>
</evidence>
<dbReference type="NCBIfam" id="NF006920">
    <property type="entry name" value="PRK09410.1-2"/>
    <property type="match status" value="1"/>
</dbReference>
<evidence type="ECO:0000256" key="13">
    <source>
        <dbReference type="ARBA" id="ARBA00042859"/>
    </source>
</evidence>
<sequence length="464" mass="48921">MIQEILNFFQSVISQPALLLGLMSMVGLLALKSPAHKILTGTLGPIFGYLMLSAGATFIVSSLDPLGKMINHGFHIRGVVPNNEAIVAVAQKVLGVNTMLILVLGLLLNLFFARVTKYKYVFLTGHHSFYMACLLSAVLSATGINSFMIVLCGGILLGAWSAISPAIGQRYTLKVTDGDEIAMGHFGSLGYYLSSWIGSKVGDPEKSTEKLEIPEKWGFLRNTTIATAITMVFFYLVAAIAAGPKYIETISNGQSPFIFAIINGLNFAVGVAVVYAGVRMILADLIPAFQGIAKKVIPNAVPAVDCAVFFTYGQTAVIIGFVCSFIGGVIGMLLLGVFGGVLIVPGLVPHFFCGATAGIFGNATGGRRGAIAGSFVYGLLLAFLPAALLPVLGGLGFANTTFGDLDFTLIGILLGQSNSLLGSIAVYAIVIIALLALFIPNLVKTKTHALNNYYDEDENSGQSV</sequence>
<dbReference type="NCBIfam" id="NF006922">
    <property type="entry name" value="PRK09410.1-5"/>
    <property type="match status" value="1"/>
</dbReference>
<name>V6IVK5_9BACL</name>
<feature type="transmembrane region" description="Helical" evidence="14">
    <location>
        <begin position="219"/>
        <end position="242"/>
    </location>
</feature>
<keyword evidence="6" id="KW-0598">Phosphotransferase system</keyword>
<feature type="transmembrane region" description="Helical" evidence="14">
    <location>
        <begin position="147"/>
        <end position="167"/>
    </location>
</feature>
<comment type="function">
    <text evidence="10">The phosphoenolpyruvate-dependent sugar phosphotransferase system (sugar PTS), a major carbohydrate active transport system, catalyzes the phosphorylation of incoming sugar substrates concomitantly with their translocation across the cell membrane. The enzyme II UlaABC PTS system is involved in ascorbate transport.</text>
</comment>
<organism evidence="15 16">
    <name type="scientific">Sporolactobacillus laevolacticus DSM 442</name>
    <dbReference type="NCBI Taxonomy" id="1395513"/>
    <lineage>
        <taxon>Bacteria</taxon>
        <taxon>Bacillati</taxon>
        <taxon>Bacillota</taxon>
        <taxon>Bacilli</taxon>
        <taxon>Bacillales</taxon>
        <taxon>Sporolactobacillaceae</taxon>
        <taxon>Sporolactobacillus</taxon>
    </lineage>
</organism>
<dbReference type="InterPro" id="IPR051562">
    <property type="entry name" value="Ascorbate-PTS_EIIC"/>
</dbReference>
<keyword evidence="16" id="KW-1185">Reference proteome</keyword>
<comment type="similarity">
    <text evidence="11">Belongs to the UlaA family.</text>
</comment>
<dbReference type="STRING" id="1395513.P343_13275"/>
<dbReference type="PATRIC" id="fig|1395513.3.peg.2691"/>
<dbReference type="PANTHER" id="PTHR33843">
    <property type="entry name" value="ASCORBATE-SPECIFIC PTS SYSTEM EIIC COMPONENT"/>
    <property type="match status" value="1"/>
</dbReference>
<keyword evidence="5" id="KW-0762">Sugar transport</keyword>
<evidence type="ECO:0000256" key="1">
    <source>
        <dbReference type="ARBA" id="ARBA00004651"/>
    </source>
</evidence>
<evidence type="ECO:0000256" key="6">
    <source>
        <dbReference type="ARBA" id="ARBA00022683"/>
    </source>
</evidence>
<feature type="transmembrane region" description="Helical" evidence="14">
    <location>
        <begin position="342"/>
        <end position="363"/>
    </location>
</feature>
<comment type="subunit">
    <text evidence="2">Homodimer.</text>
</comment>
<comment type="subcellular location">
    <subcellularLocation>
        <location evidence="1">Cell membrane</location>
        <topology evidence="1">Multi-pass membrane protein</topology>
    </subcellularLocation>
</comment>
<feature type="transmembrane region" description="Helical" evidence="14">
    <location>
        <begin position="375"/>
        <end position="398"/>
    </location>
</feature>
<evidence type="ECO:0000256" key="8">
    <source>
        <dbReference type="ARBA" id="ARBA00022989"/>
    </source>
</evidence>
<dbReference type="GO" id="GO:0009401">
    <property type="term" value="P:phosphoenolpyruvate-dependent sugar phosphotransferase system"/>
    <property type="evidence" value="ECO:0007669"/>
    <property type="project" value="UniProtKB-KW"/>
</dbReference>
<evidence type="ECO:0000313" key="16">
    <source>
        <dbReference type="Proteomes" id="UP000018296"/>
    </source>
</evidence>
<dbReference type="eggNOG" id="COG3037">
    <property type="taxonomic scope" value="Bacteria"/>
</dbReference>
<evidence type="ECO:0000256" key="2">
    <source>
        <dbReference type="ARBA" id="ARBA00011738"/>
    </source>
</evidence>
<keyword evidence="7 14" id="KW-0812">Transmembrane</keyword>